<protein>
    <recommendedName>
        <fullName evidence="9">Dihydrofolate synthase/folylpolyglutamate synthase</fullName>
        <ecNumber evidence="7">6.3.2.12</ecNumber>
        <ecNumber evidence="8">6.3.2.17</ecNumber>
    </recommendedName>
    <alternativeName>
        <fullName evidence="18">Folylpoly-gamma-glutamate synthetase-dihydrofolate synthetase</fullName>
    </alternativeName>
    <alternativeName>
        <fullName evidence="16">Folylpolyglutamate synthetase</fullName>
    </alternativeName>
    <alternativeName>
        <fullName evidence="17">Tetrahydrofolylpolyglutamate synthase</fullName>
    </alternativeName>
</protein>
<feature type="domain" description="Mur ligase C-terminal" evidence="24">
    <location>
        <begin position="289"/>
        <end position="410"/>
    </location>
</feature>
<comment type="catalytic activity">
    <reaction evidence="19">
        <text>(6S)-5,6,7,8-tetrahydrofolyl-(gamma-L-Glu)(n) + L-glutamate + ATP = (6S)-5,6,7,8-tetrahydrofolyl-(gamma-L-Glu)(n+1) + ADP + phosphate + H(+)</text>
        <dbReference type="Rhea" id="RHEA:10580"/>
        <dbReference type="Rhea" id="RHEA-COMP:14738"/>
        <dbReference type="Rhea" id="RHEA-COMP:14740"/>
        <dbReference type="ChEBI" id="CHEBI:15378"/>
        <dbReference type="ChEBI" id="CHEBI:29985"/>
        <dbReference type="ChEBI" id="CHEBI:30616"/>
        <dbReference type="ChEBI" id="CHEBI:43474"/>
        <dbReference type="ChEBI" id="CHEBI:141005"/>
        <dbReference type="ChEBI" id="CHEBI:456216"/>
        <dbReference type="EC" id="6.3.2.17"/>
    </reaction>
</comment>
<dbReference type="InterPro" id="IPR004101">
    <property type="entry name" value="Mur_ligase_C"/>
</dbReference>
<comment type="caution">
    <text evidence="26">The sequence shown here is derived from an EMBL/GenBank/DDBJ whole genome shotgun (WGS) entry which is preliminary data.</text>
</comment>
<keyword evidence="11" id="KW-0479">Metal-binding</keyword>
<comment type="pathway">
    <text evidence="4">Cofactor biosynthesis; tetrahydrofolylpolyglutamate biosynthesis.</text>
</comment>
<dbReference type="Pfam" id="PF08245">
    <property type="entry name" value="Mur_ligase_M"/>
    <property type="match status" value="1"/>
</dbReference>
<dbReference type="FunFam" id="3.40.1190.10:FF:000004">
    <property type="entry name" value="Dihydrofolate synthase/folylpolyglutamate synthase"/>
    <property type="match status" value="1"/>
</dbReference>
<dbReference type="Pfam" id="PF02875">
    <property type="entry name" value="Mur_ligase_C"/>
    <property type="match status" value="1"/>
</dbReference>
<evidence type="ECO:0000313" key="26">
    <source>
        <dbReference type="EMBL" id="RRQ20841.1"/>
    </source>
</evidence>
<evidence type="ECO:0000256" key="11">
    <source>
        <dbReference type="ARBA" id="ARBA00022723"/>
    </source>
</evidence>
<dbReference type="RefSeq" id="WP_125180054.1">
    <property type="nucleotide sequence ID" value="NZ_QZMU01000001.1"/>
</dbReference>
<evidence type="ECO:0000256" key="20">
    <source>
        <dbReference type="ARBA" id="ARBA00047808"/>
    </source>
</evidence>
<keyword evidence="13 23" id="KW-0067">ATP-binding</keyword>
<evidence type="ECO:0000256" key="23">
    <source>
        <dbReference type="PIRNR" id="PIRNR001563"/>
    </source>
</evidence>
<evidence type="ECO:0000256" key="5">
    <source>
        <dbReference type="ARBA" id="ARBA00008276"/>
    </source>
</evidence>
<dbReference type="Proteomes" id="UP000287798">
    <property type="component" value="Unassembled WGS sequence"/>
</dbReference>
<comment type="subunit">
    <text evidence="6">Monomer.</text>
</comment>
<evidence type="ECO:0000256" key="9">
    <source>
        <dbReference type="ARBA" id="ARBA00019357"/>
    </source>
</evidence>
<dbReference type="GO" id="GO:0004326">
    <property type="term" value="F:tetrahydrofolylpolyglutamate synthase activity"/>
    <property type="evidence" value="ECO:0007669"/>
    <property type="project" value="UniProtKB-EC"/>
</dbReference>
<evidence type="ECO:0000256" key="18">
    <source>
        <dbReference type="ARBA" id="ARBA00032510"/>
    </source>
</evidence>
<comment type="cofactor">
    <cofactor evidence="1">
        <name>Mg(2+)</name>
        <dbReference type="ChEBI" id="CHEBI:18420"/>
    </cofactor>
</comment>
<dbReference type="PANTHER" id="PTHR11136:SF0">
    <property type="entry name" value="DIHYDROFOLATE SYNTHETASE-RELATED"/>
    <property type="match status" value="1"/>
</dbReference>
<dbReference type="GO" id="GO:0005524">
    <property type="term" value="F:ATP binding"/>
    <property type="evidence" value="ECO:0007669"/>
    <property type="project" value="UniProtKB-KW"/>
</dbReference>
<name>A0A426QGG1_9GAMM</name>
<keyword evidence="27" id="KW-1185">Reference proteome</keyword>
<evidence type="ECO:0000256" key="17">
    <source>
        <dbReference type="ARBA" id="ARBA00030592"/>
    </source>
</evidence>
<evidence type="ECO:0000256" key="1">
    <source>
        <dbReference type="ARBA" id="ARBA00001946"/>
    </source>
</evidence>
<evidence type="ECO:0000259" key="25">
    <source>
        <dbReference type="Pfam" id="PF08245"/>
    </source>
</evidence>
<feature type="domain" description="Mur ligase central" evidence="25">
    <location>
        <begin position="48"/>
        <end position="263"/>
    </location>
</feature>
<evidence type="ECO:0000256" key="13">
    <source>
        <dbReference type="ARBA" id="ARBA00022840"/>
    </source>
</evidence>
<dbReference type="UniPathway" id="UPA00077">
    <property type="reaction ID" value="UER00157"/>
</dbReference>
<keyword evidence="10 23" id="KW-0436">Ligase</keyword>
<organism evidence="26 27">
    <name type="scientific">Thiohalobacter thiocyanaticus</name>
    <dbReference type="NCBI Taxonomy" id="585455"/>
    <lineage>
        <taxon>Bacteria</taxon>
        <taxon>Pseudomonadati</taxon>
        <taxon>Pseudomonadota</taxon>
        <taxon>Gammaproteobacteria</taxon>
        <taxon>Thiohalobacterales</taxon>
        <taxon>Thiohalobacteraceae</taxon>
        <taxon>Thiohalobacter</taxon>
    </lineage>
</organism>
<evidence type="ECO:0000259" key="24">
    <source>
        <dbReference type="Pfam" id="PF02875"/>
    </source>
</evidence>
<evidence type="ECO:0000256" key="15">
    <source>
        <dbReference type="ARBA" id="ARBA00022909"/>
    </source>
</evidence>
<dbReference type="EC" id="6.3.2.12" evidence="7"/>
<sequence>MTRFDSLADWLRWQETLHPREIELGLERVRAVAERLDLLQPTCPVVTVGGTNGKGSTLAYLEAIYSQAGYRTGLYTSPHLIRYNERLRIGRREVDDAGIMAAFEAIDAARGDISLTYFEFGTLAALWLFERAQVDVMLLEVGLGGRLDAVNILDADVAVVTSIGLDHMDWLGGTRELIAREKAGIFRPQRPAVCGDPDPPAGLAAAAAECGAHWYGLDQAFGSRRSHDGYWDWWSLQREWEELPLPTLGAGVQLHNAAAALMAIECLQPRLPVARPAIVAGLTAAGLPGRCQRLEAGGVELVLDVAHNAQAALALADWLATHPAAGRTRAVYAGLTDKDVRSVIAPLLPGVDCWYVGSLSGTRARHADSVLPLLAGAGARATGFDAVTPAWQAARADSRPGDRIVVFGSFLTVGEVLQLLEQAFQQEG</sequence>
<comment type="pathway">
    <text evidence="3">Cofactor biosynthesis; tetrahydrofolate biosynthesis; 7,8-dihydrofolate from 2-amino-4-hydroxy-6-hydroxymethyl-7,8-dihydropteridine diphosphate and 4-aminobenzoate: step 2/2.</text>
</comment>
<comment type="catalytic activity">
    <reaction evidence="22">
        <text>7,8-dihydropteroate + L-glutamate + ATP = 7,8-dihydrofolate + ADP + phosphate + H(+)</text>
        <dbReference type="Rhea" id="RHEA:23584"/>
        <dbReference type="ChEBI" id="CHEBI:15378"/>
        <dbReference type="ChEBI" id="CHEBI:17839"/>
        <dbReference type="ChEBI" id="CHEBI:29985"/>
        <dbReference type="ChEBI" id="CHEBI:30616"/>
        <dbReference type="ChEBI" id="CHEBI:43474"/>
        <dbReference type="ChEBI" id="CHEBI:57451"/>
        <dbReference type="ChEBI" id="CHEBI:456216"/>
        <dbReference type="EC" id="6.3.2.12"/>
    </reaction>
</comment>
<comment type="catalytic activity">
    <reaction evidence="21">
        <text>(6R)-5,10-methylenetetrahydrofolyl-(gamma-L-Glu)(n) + L-glutamate + ATP = (6R)-5,10-methylenetetrahydrofolyl-(gamma-L-Glu)(n+1) + ADP + phosphate + H(+)</text>
        <dbReference type="Rhea" id="RHEA:51912"/>
        <dbReference type="Rhea" id="RHEA-COMP:13257"/>
        <dbReference type="Rhea" id="RHEA-COMP:13258"/>
        <dbReference type="ChEBI" id="CHEBI:15378"/>
        <dbReference type="ChEBI" id="CHEBI:29985"/>
        <dbReference type="ChEBI" id="CHEBI:30616"/>
        <dbReference type="ChEBI" id="CHEBI:43474"/>
        <dbReference type="ChEBI" id="CHEBI:136572"/>
        <dbReference type="ChEBI" id="CHEBI:456216"/>
        <dbReference type="EC" id="6.3.2.17"/>
    </reaction>
</comment>
<evidence type="ECO:0000256" key="8">
    <source>
        <dbReference type="ARBA" id="ARBA00013025"/>
    </source>
</evidence>
<dbReference type="GO" id="GO:0046656">
    <property type="term" value="P:folic acid biosynthetic process"/>
    <property type="evidence" value="ECO:0007669"/>
    <property type="project" value="UniProtKB-KW"/>
</dbReference>
<keyword evidence="12 23" id="KW-0547">Nucleotide-binding</keyword>
<evidence type="ECO:0000256" key="22">
    <source>
        <dbReference type="ARBA" id="ARBA00049161"/>
    </source>
</evidence>
<comment type="similarity">
    <text evidence="5 23">Belongs to the folylpolyglutamate synthase family.</text>
</comment>
<evidence type="ECO:0000256" key="16">
    <source>
        <dbReference type="ARBA" id="ARBA00030048"/>
    </source>
</evidence>
<dbReference type="NCBIfam" id="TIGR01499">
    <property type="entry name" value="folC"/>
    <property type="match status" value="1"/>
</dbReference>
<dbReference type="SUPFAM" id="SSF53623">
    <property type="entry name" value="MurD-like peptide ligases, catalytic domain"/>
    <property type="match status" value="1"/>
</dbReference>
<dbReference type="OrthoDB" id="9809356at2"/>
<evidence type="ECO:0000256" key="14">
    <source>
        <dbReference type="ARBA" id="ARBA00022842"/>
    </source>
</evidence>
<evidence type="ECO:0000256" key="12">
    <source>
        <dbReference type="ARBA" id="ARBA00022741"/>
    </source>
</evidence>
<dbReference type="AlphaFoldDB" id="A0A426QGG1"/>
<dbReference type="PIRSF" id="PIRSF001563">
    <property type="entry name" value="Folylpolyglu_synth"/>
    <property type="match status" value="1"/>
</dbReference>
<dbReference type="GO" id="GO:0046654">
    <property type="term" value="P:tetrahydrofolate biosynthetic process"/>
    <property type="evidence" value="ECO:0007669"/>
    <property type="project" value="UniProtKB-UniPathway"/>
</dbReference>
<dbReference type="EC" id="6.3.2.17" evidence="8"/>
<evidence type="ECO:0000256" key="6">
    <source>
        <dbReference type="ARBA" id="ARBA00011245"/>
    </source>
</evidence>
<evidence type="ECO:0000256" key="3">
    <source>
        <dbReference type="ARBA" id="ARBA00004799"/>
    </source>
</evidence>
<gene>
    <name evidence="26" type="ORF">D6C00_01895</name>
</gene>
<keyword evidence="14" id="KW-0460">Magnesium</keyword>
<accession>A0A426QGG1</accession>
<dbReference type="NCBIfam" id="NF008101">
    <property type="entry name" value="PRK10846.1"/>
    <property type="match status" value="1"/>
</dbReference>
<dbReference type="GO" id="GO:0008841">
    <property type="term" value="F:dihydrofolate synthase activity"/>
    <property type="evidence" value="ECO:0007669"/>
    <property type="project" value="UniProtKB-EC"/>
</dbReference>
<proteinExistence type="inferred from homology"/>
<keyword evidence="15" id="KW-0289">Folate biosynthesis</keyword>
<dbReference type="Gene3D" id="3.90.190.20">
    <property type="entry name" value="Mur ligase, C-terminal domain"/>
    <property type="match status" value="1"/>
</dbReference>
<dbReference type="InterPro" id="IPR036615">
    <property type="entry name" value="Mur_ligase_C_dom_sf"/>
</dbReference>
<dbReference type="Gene3D" id="3.40.1190.10">
    <property type="entry name" value="Mur-like, catalytic domain"/>
    <property type="match status" value="1"/>
</dbReference>
<comment type="catalytic activity">
    <reaction evidence="20">
        <text>10-formyltetrahydrofolyl-(gamma-L-Glu)(n) + L-glutamate + ATP = 10-formyltetrahydrofolyl-(gamma-L-Glu)(n+1) + ADP + phosphate + H(+)</text>
        <dbReference type="Rhea" id="RHEA:51904"/>
        <dbReference type="Rhea" id="RHEA-COMP:13088"/>
        <dbReference type="Rhea" id="RHEA-COMP:14300"/>
        <dbReference type="ChEBI" id="CHEBI:15378"/>
        <dbReference type="ChEBI" id="CHEBI:29985"/>
        <dbReference type="ChEBI" id="CHEBI:30616"/>
        <dbReference type="ChEBI" id="CHEBI:43474"/>
        <dbReference type="ChEBI" id="CHEBI:134413"/>
        <dbReference type="ChEBI" id="CHEBI:456216"/>
        <dbReference type="EC" id="6.3.2.17"/>
    </reaction>
</comment>
<dbReference type="InterPro" id="IPR001645">
    <property type="entry name" value="Folylpolyglutamate_synth"/>
</dbReference>
<evidence type="ECO:0000256" key="4">
    <source>
        <dbReference type="ARBA" id="ARBA00005150"/>
    </source>
</evidence>
<dbReference type="SUPFAM" id="SSF53244">
    <property type="entry name" value="MurD-like peptide ligases, peptide-binding domain"/>
    <property type="match status" value="1"/>
</dbReference>
<evidence type="ECO:0000256" key="7">
    <source>
        <dbReference type="ARBA" id="ARBA00013023"/>
    </source>
</evidence>
<evidence type="ECO:0000313" key="27">
    <source>
        <dbReference type="Proteomes" id="UP000287798"/>
    </source>
</evidence>
<evidence type="ECO:0000256" key="2">
    <source>
        <dbReference type="ARBA" id="ARBA00002714"/>
    </source>
</evidence>
<comment type="function">
    <text evidence="2">Functions in two distinct reactions of the de novo folate biosynthetic pathway. Catalyzes the addition of a glutamate residue to dihydropteroate (7,8-dihydropteroate or H2Pte) to form dihydrofolate (7,8-dihydrofolate monoglutamate or H2Pte-Glu). Also catalyzes successive additions of L-glutamate to tetrahydrofolate or 10-formyltetrahydrofolate or 5,10-methylenetetrahydrofolate, leading to folylpolyglutamate derivatives.</text>
</comment>
<dbReference type="PANTHER" id="PTHR11136">
    <property type="entry name" value="FOLYLPOLYGLUTAMATE SYNTHASE-RELATED"/>
    <property type="match status" value="1"/>
</dbReference>
<dbReference type="InterPro" id="IPR036565">
    <property type="entry name" value="Mur-like_cat_sf"/>
</dbReference>
<dbReference type="GO" id="GO:0005737">
    <property type="term" value="C:cytoplasm"/>
    <property type="evidence" value="ECO:0007669"/>
    <property type="project" value="TreeGrafter"/>
</dbReference>
<evidence type="ECO:0000256" key="19">
    <source>
        <dbReference type="ARBA" id="ARBA00047493"/>
    </source>
</evidence>
<dbReference type="EMBL" id="QZMU01000001">
    <property type="protein sequence ID" value="RRQ20841.1"/>
    <property type="molecule type" value="Genomic_DNA"/>
</dbReference>
<evidence type="ECO:0000256" key="10">
    <source>
        <dbReference type="ARBA" id="ARBA00022598"/>
    </source>
</evidence>
<reference evidence="26 27" key="1">
    <citation type="journal article" date="2010" name="Int. J. Syst. Evol. Microbiol.">
        <title>Thiohalobacter thiocyanaticus gen. nov., sp. nov., a moderately halophilic, sulfur-oxidizing gammaproteobacterium from hypersaline lakes, that utilizes thiocyanate.</title>
        <authorList>
            <person name="Sorokin D.Y."/>
            <person name="Kovaleva O.L."/>
            <person name="Tourova T.P."/>
            <person name="Muyzer G."/>
        </authorList>
    </citation>
    <scope>NUCLEOTIDE SEQUENCE [LARGE SCALE GENOMIC DNA]</scope>
    <source>
        <strain evidence="26 27">Hrh1</strain>
    </source>
</reference>
<evidence type="ECO:0000256" key="21">
    <source>
        <dbReference type="ARBA" id="ARBA00049035"/>
    </source>
</evidence>
<dbReference type="GO" id="GO:0046872">
    <property type="term" value="F:metal ion binding"/>
    <property type="evidence" value="ECO:0007669"/>
    <property type="project" value="UniProtKB-KW"/>
</dbReference>
<dbReference type="InterPro" id="IPR013221">
    <property type="entry name" value="Mur_ligase_cen"/>
</dbReference>